<reference evidence="2" key="1">
    <citation type="journal article" date="2023" name="Mol. Phylogenet. Evol.">
        <title>Genome-scale phylogeny and comparative genomics of the fungal order Sordariales.</title>
        <authorList>
            <person name="Hensen N."/>
            <person name="Bonometti L."/>
            <person name="Westerberg I."/>
            <person name="Brannstrom I.O."/>
            <person name="Guillou S."/>
            <person name="Cros-Aarteil S."/>
            <person name="Calhoun S."/>
            <person name="Haridas S."/>
            <person name="Kuo A."/>
            <person name="Mondo S."/>
            <person name="Pangilinan J."/>
            <person name="Riley R."/>
            <person name="LaButti K."/>
            <person name="Andreopoulos B."/>
            <person name="Lipzen A."/>
            <person name="Chen C."/>
            <person name="Yan M."/>
            <person name="Daum C."/>
            <person name="Ng V."/>
            <person name="Clum A."/>
            <person name="Steindorff A."/>
            <person name="Ohm R.A."/>
            <person name="Martin F."/>
            <person name="Silar P."/>
            <person name="Natvig D.O."/>
            <person name="Lalanne C."/>
            <person name="Gautier V."/>
            <person name="Ament-Velasquez S.L."/>
            <person name="Kruys A."/>
            <person name="Hutchinson M.I."/>
            <person name="Powell A.J."/>
            <person name="Barry K."/>
            <person name="Miller A.N."/>
            <person name="Grigoriev I.V."/>
            <person name="Debuchy R."/>
            <person name="Gladieux P."/>
            <person name="Hiltunen Thoren M."/>
            <person name="Johannesson H."/>
        </authorList>
    </citation>
    <scope>NUCLEOTIDE SEQUENCE</scope>
    <source>
        <strain evidence="2">PSN309</strain>
    </source>
</reference>
<feature type="compositionally biased region" description="Low complexity" evidence="1">
    <location>
        <begin position="344"/>
        <end position="367"/>
    </location>
</feature>
<reference evidence="2" key="2">
    <citation type="submission" date="2023-05" db="EMBL/GenBank/DDBJ databases">
        <authorList>
            <consortium name="Lawrence Berkeley National Laboratory"/>
            <person name="Steindorff A."/>
            <person name="Hensen N."/>
            <person name="Bonometti L."/>
            <person name="Westerberg I."/>
            <person name="Brannstrom I.O."/>
            <person name="Guillou S."/>
            <person name="Cros-Aarteil S."/>
            <person name="Calhoun S."/>
            <person name="Haridas S."/>
            <person name="Kuo A."/>
            <person name="Mondo S."/>
            <person name="Pangilinan J."/>
            <person name="Riley R."/>
            <person name="Labutti K."/>
            <person name="Andreopoulos B."/>
            <person name="Lipzen A."/>
            <person name="Chen C."/>
            <person name="Yanf M."/>
            <person name="Daum C."/>
            <person name="Ng V."/>
            <person name="Clum A."/>
            <person name="Ohm R."/>
            <person name="Martin F."/>
            <person name="Silar P."/>
            <person name="Natvig D."/>
            <person name="Lalanne C."/>
            <person name="Gautier V."/>
            <person name="Ament-Velasquez S.L."/>
            <person name="Kruys A."/>
            <person name="Hutchinson M.I."/>
            <person name="Powell A.J."/>
            <person name="Barry K."/>
            <person name="Miller A.N."/>
            <person name="Grigoriev I.V."/>
            <person name="Debuchy R."/>
            <person name="Gladieux P."/>
            <person name="Thoren M.H."/>
            <person name="Johannesson H."/>
        </authorList>
    </citation>
    <scope>NUCLEOTIDE SEQUENCE</scope>
    <source>
        <strain evidence="2">PSN309</strain>
    </source>
</reference>
<dbReference type="Proteomes" id="UP001302126">
    <property type="component" value="Unassembled WGS sequence"/>
</dbReference>
<accession>A0AAN7AKJ2</accession>
<evidence type="ECO:0000313" key="3">
    <source>
        <dbReference type="Proteomes" id="UP001302126"/>
    </source>
</evidence>
<name>A0AAN7AKJ2_9PEZI</name>
<feature type="region of interest" description="Disordered" evidence="1">
    <location>
        <begin position="126"/>
        <end position="145"/>
    </location>
</feature>
<proteinExistence type="predicted"/>
<feature type="region of interest" description="Disordered" evidence="1">
    <location>
        <begin position="431"/>
        <end position="474"/>
    </location>
</feature>
<evidence type="ECO:0000313" key="2">
    <source>
        <dbReference type="EMBL" id="KAK4188890.1"/>
    </source>
</evidence>
<feature type="compositionally biased region" description="Polar residues" evidence="1">
    <location>
        <begin position="130"/>
        <end position="145"/>
    </location>
</feature>
<evidence type="ECO:0000256" key="1">
    <source>
        <dbReference type="SAM" id="MobiDB-lite"/>
    </source>
</evidence>
<feature type="region of interest" description="Disordered" evidence="1">
    <location>
        <begin position="333"/>
        <end position="387"/>
    </location>
</feature>
<dbReference type="EMBL" id="MU864382">
    <property type="protein sequence ID" value="KAK4188890.1"/>
    <property type="molecule type" value="Genomic_DNA"/>
</dbReference>
<feature type="compositionally biased region" description="Acidic residues" evidence="1">
    <location>
        <begin position="437"/>
        <end position="474"/>
    </location>
</feature>
<feature type="compositionally biased region" description="Polar residues" evidence="1">
    <location>
        <begin position="83"/>
        <end position="96"/>
    </location>
</feature>
<feature type="compositionally biased region" description="Polar residues" evidence="1">
    <location>
        <begin position="368"/>
        <end position="383"/>
    </location>
</feature>
<feature type="region of interest" description="Disordered" evidence="1">
    <location>
        <begin position="61"/>
        <end position="99"/>
    </location>
</feature>
<comment type="caution">
    <text evidence="2">The sequence shown here is derived from an EMBL/GenBank/DDBJ whole genome shotgun (WGS) entry which is preliminary data.</text>
</comment>
<sequence>MNAAVPVKAEQRRAPSKIPLHFSLPVRSRLFASKNSNTMVHATKSSTPPLRTRTTTVAISTTSQTKRSDTMGSLKRAHDGDHQTTPTPRTSGTHLTNGGGIKKARIEAVDSEASQQVTMSSPVRLLSFPKTETTSSSRQNARNRPSTIMGISNVASLIPIQECRHVLTDLLSDREARMLLTHLIHSKPRRRTTQYLSSRYDELFAPRADQIVAFDEMVAAIKTAFRSCLSLETISPAELESVMTLHGVQSNIRAIHASAVWPASLGTRLNALKALLEINQFLIRSSLLRDPKHREVVQRECPTLGVAVLDICQGLTGPEKVIALGMHFPNDAGMPSSHVAQQPQNHQSMSTTSSQQQRAAAITSASQNDAQGHGQSQSRAVRSSRNDTLEVELREQAKIFDKLGFFRGVVQAYQLLVESKRSTGTAVQAVPISGAAVDEEEENETDDEEEYHEGEDGYVDELPLPEDEILESQD</sequence>
<protein>
    <submittedName>
        <fullName evidence="2">Uncharacterized protein</fullName>
    </submittedName>
</protein>
<dbReference type="AlphaFoldDB" id="A0AAN7AKJ2"/>
<keyword evidence="3" id="KW-1185">Reference proteome</keyword>
<organism evidence="2 3">
    <name type="scientific">Podospora australis</name>
    <dbReference type="NCBI Taxonomy" id="1536484"/>
    <lineage>
        <taxon>Eukaryota</taxon>
        <taxon>Fungi</taxon>
        <taxon>Dikarya</taxon>
        <taxon>Ascomycota</taxon>
        <taxon>Pezizomycotina</taxon>
        <taxon>Sordariomycetes</taxon>
        <taxon>Sordariomycetidae</taxon>
        <taxon>Sordariales</taxon>
        <taxon>Podosporaceae</taxon>
        <taxon>Podospora</taxon>
    </lineage>
</organism>
<gene>
    <name evidence="2" type="ORF">QBC35DRAFT_495051</name>
</gene>